<accession>A0AAJ0MFL4</accession>
<protein>
    <submittedName>
        <fullName evidence="1">Uncharacterized protein</fullName>
    </submittedName>
</protein>
<reference evidence="1" key="1">
    <citation type="journal article" date="2023" name="Mol. Phylogenet. Evol.">
        <title>Genome-scale phylogeny and comparative genomics of the fungal order Sordariales.</title>
        <authorList>
            <person name="Hensen N."/>
            <person name="Bonometti L."/>
            <person name="Westerberg I."/>
            <person name="Brannstrom I.O."/>
            <person name="Guillou S."/>
            <person name="Cros-Aarteil S."/>
            <person name="Calhoun S."/>
            <person name="Haridas S."/>
            <person name="Kuo A."/>
            <person name="Mondo S."/>
            <person name="Pangilinan J."/>
            <person name="Riley R."/>
            <person name="LaButti K."/>
            <person name="Andreopoulos B."/>
            <person name="Lipzen A."/>
            <person name="Chen C."/>
            <person name="Yan M."/>
            <person name="Daum C."/>
            <person name="Ng V."/>
            <person name="Clum A."/>
            <person name="Steindorff A."/>
            <person name="Ohm R.A."/>
            <person name="Martin F."/>
            <person name="Silar P."/>
            <person name="Natvig D.O."/>
            <person name="Lalanne C."/>
            <person name="Gautier V."/>
            <person name="Ament-Velasquez S.L."/>
            <person name="Kruys A."/>
            <person name="Hutchinson M.I."/>
            <person name="Powell A.J."/>
            <person name="Barry K."/>
            <person name="Miller A.N."/>
            <person name="Grigoriev I.V."/>
            <person name="Debuchy R."/>
            <person name="Gladieux P."/>
            <person name="Hiltunen Thoren M."/>
            <person name="Johannesson H."/>
        </authorList>
    </citation>
    <scope>NUCLEOTIDE SEQUENCE</scope>
    <source>
        <strain evidence="1">CBS 955.72</strain>
    </source>
</reference>
<reference evidence="1" key="2">
    <citation type="submission" date="2023-06" db="EMBL/GenBank/DDBJ databases">
        <authorList>
            <consortium name="Lawrence Berkeley National Laboratory"/>
            <person name="Haridas S."/>
            <person name="Hensen N."/>
            <person name="Bonometti L."/>
            <person name="Westerberg I."/>
            <person name="Brannstrom I.O."/>
            <person name="Guillou S."/>
            <person name="Cros-Aarteil S."/>
            <person name="Calhoun S."/>
            <person name="Kuo A."/>
            <person name="Mondo S."/>
            <person name="Pangilinan J."/>
            <person name="Riley R."/>
            <person name="Labutti K."/>
            <person name="Andreopoulos B."/>
            <person name="Lipzen A."/>
            <person name="Chen C."/>
            <person name="Yanf M."/>
            <person name="Daum C."/>
            <person name="Ng V."/>
            <person name="Clum A."/>
            <person name="Steindorff A."/>
            <person name="Ohm R."/>
            <person name="Martin F."/>
            <person name="Silar P."/>
            <person name="Natvig D."/>
            <person name="Lalanne C."/>
            <person name="Gautier V."/>
            <person name="Ament-Velasquez S.L."/>
            <person name="Kruys A."/>
            <person name="Hutchinson M.I."/>
            <person name="Powell A.J."/>
            <person name="Barry K."/>
            <person name="Miller A.N."/>
            <person name="Grigoriev I.V."/>
            <person name="Debuchy R."/>
            <person name="Gladieux P."/>
            <person name="Thoren M.H."/>
            <person name="Johannesson H."/>
        </authorList>
    </citation>
    <scope>NUCLEOTIDE SEQUENCE</scope>
    <source>
        <strain evidence="1">CBS 955.72</strain>
    </source>
</reference>
<evidence type="ECO:0000313" key="1">
    <source>
        <dbReference type="EMBL" id="KAK3356875.1"/>
    </source>
</evidence>
<evidence type="ECO:0000313" key="2">
    <source>
        <dbReference type="Proteomes" id="UP001275084"/>
    </source>
</evidence>
<proteinExistence type="predicted"/>
<dbReference type="EMBL" id="JAUIQD010000003">
    <property type="protein sequence ID" value="KAK3356875.1"/>
    <property type="molecule type" value="Genomic_DNA"/>
</dbReference>
<dbReference type="AlphaFoldDB" id="A0AAJ0MFL4"/>
<sequence>MASLNSLYEWRILQSIGSGVLGRLTRYKAANNAPTAINFAVENDLEFLETELRQIFIYQQTFIHSGPSFHQLQAQLTKLCALLERAVNLSLIGSCWKNEDPNLKIYANLQALLHYLNDSFNSVQTQTSDLDLVHGPNPTIFKIVGVSEVREALHAAGECNELLVQGPLGGVPTSQFTLPSSHQRGLPSAACFVLSKPSQSFCRYSGTRSRLLFKMYSMCGYFSNTFPVLPAPKSKR</sequence>
<name>A0AAJ0MFL4_9PEZI</name>
<gene>
    <name evidence="1" type="ORF">B0T25DRAFT_140890</name>
</gene>
<keyword evidence="2" id="KW-1185">Reference proteome</keyword>
<organism evidence="1 2">
    <name type="scientific">Lasiosphaeria hispida</name>
    <dbReference type="NCBI Taxonomy" id="260671"/>
    <lineage>
        <taxon>Eukaryota</taxon>
        <taxon>Fungi</taxon>
        <taxon>Dikarya</taxon>
        <taxon>Ascomycota</taxon>
        <taxon>Pezizomycotina</taxon>
        <taxon>Sordariomycetes</taxon>
        <taxon>Sordariomycetidae</taxon>
        <taxon>Sordariales</taxon>
        <taxon>Lasiosphaeriaceae</taxon>
        <taxon>Lasiosphaeria</taxon>
    </lineage>
</organism>
<dbReference type="Proteomes" id="UP001275084">
    <property type="component" value="Unassembled WGS sequence"/>
</dbReference>
<comment type="caution">
    <text evidence="1">The sequence shown here is derived from an EMBL/GenBank/DDBJ whole genome shotgun (WGS) entry which is preliminary data.</text>
</comment>